<organism evidence="2">
    <name type="scientific">marine metagenome</name>
    <dbReference type="NCBI Taxonomy" id="408172"/>
    <lineage>
        <taxon>unclassified sequences</taxon>
        <taxon>metagenomes</taxon>
        <taxon>ecological metagenomes</taxon>
    </lineage>
</organism>
<evidence type="ECO:0008006" key="3">
    <source>
        <dbReference type="Google" id="ProtNLM"/>
    </source>
</evidence>
<dbReference type="EMBL" id="UINC01000984">
    <property type="protein sequence ID" value="SUZ66450.1"/>
    <property type="molecule type" value="Genomic_DNA"/>
</dbReference>
<reference evidence="2" key="1">
    <citation type="submission" date="2018-05" db="EMBL/GenBank/DDBJ databases">
        <authorList>
            <person name="Lanie J.A."/>
            <person name="Ng W.-L."/>
            <person name="Kazmierczak K.M."/>
            <person name="Andrzejewski T.M."/>
            <person name="Davidsen T.M."/>
            <person name="Wayne K.J."/>
            <person name="Tettelin H."/>
            <person name="Glass J.I."/>
            <person name="Rusch D."/>
            <person name="Podicherti R."/>
            <person name="Tsui H.-C.T."/>
            <person name="Winkler M.E."/>
        </authorList>
    </citation>
    <scope>NUCLEOTIDE SEQUENCE</scope>
</reference>
<keyword evidence="1" id="KW-1133">Transmembrane helix</keyword>
<evidence type="ECO:0000313" key="2">
    <source>
        <dbReference type="EMBL" id="SUZ66450.1"/>
    </source>
</evidence>
<keyword evidence="1" id="KW-0472">Membrane</keyword>
<evidence type="ECO:0000256" key="1">
    <source>
        <dbReference type="SAM" id="Phobius"/>
    </source>
</evidence>
<dbReference type="AlphaFoldDB" id="A0A381PHM6"/>
<protein>
    <recommendedName>
        <fullName evidence="3">NADH:quinone oxidoreductase/Mrp antiporter membrane subunit domain-containing protein</fullName>
    </recommendedName>
</protein>
<name>A0A381PHM6_9ZZZZ</name>
<proteinExistence type="predicted"/>
<keyword evidence="1" id="KW-0812">Transmembrane</keyword>
<gene>
    <name evidence="2" type="ORF">METZ01_LOCUS19304</name>
</gene>
<sequence length="52" mass="5713">MVQYLAAWEAIISICHNLGQVSLLIIYVYDNPSGFTTRRILVGMASLQPGTS</sequence>
<feature type="transmembrane region" description="Helical" evidence="1">
    <location>
        <begin position="6"/>
        <end position="29"/>
    </location>
</feature>
<accession>A0A381PHM6</accession>